<dbReference type="PANTHER" id="PTHR46858">
    <property type="entry name" value="OS05G0521000 PROTEIN"/>
    <property type="match status" value="1"/>
</dbReference>
<feature type="region of interest" description="Disordered" evidence="4">
    <location>
        <begin position="1"/>
        <end position="23"/>
    </location>
</feature>
<evidence type="ECO:0000256" key="1">
    <source>
        <dbReference type="ARBA" id="ARBA00022723"/>
    </source>
</evidence>
<evidence type="ECO:0000256" key="4">
    <source>
        <dbReference type="SAM" id="MobiDB-lite"/>
    </source>
</evidence>
<dbReference type="PANTHER" id="PTHR46858:SF5">
    <property type="entry name" value="E3 UBIQUITIN-PROTEIN LIGASE APD1-RELATED"/>
    <property type="match status" value="1"/>
</dbReference>
<evidence type="ECO:0000313" key="5">
    <source>
        <dbReference type="EMBL" id="JAS60570.1"/>
    </source>
</evidence>
<dbReference type="InterPro" id="IPR013083">
    <property type="entry name" value="Znf_RING/FYVE/PHD"/>
</dbReference>
<evidence type="ECO:0008006" key="6">
    <source>
        <dbReference type="Google" id="ProtNLM"/>
    </source>
</evidence>
<dbReference type="GO" id="GO:0061630">
    <property type="term" value="F:ubiquitin protein ligase activity"/>
    <property type="evidence" value="ECO:0007669"/>
    <property type="project" value="TreeGrafter"/>
</dbReference>
<organism evidence="5">
    <name type="scientific">Cuerna arida</name>
    <dbReference type="NCBI Taxonomy" id="1464854"/>
    <lineage>
        <taxon>Eukaryota</taxon>
        <taxon>Metazoa</taxon>
        <taxon>Ecdysozoa</taxon>
        <taxon>Arthropoda</taxon>
        <taxon>Hexapoda</taxon>
        <taxon>Insecta</taxon>
        <taxon>Pterygota</taxon>
        <taxon>Neoptera</taxon>
        <taxon>Paraneoptera</taxon>
        <taxon>Hemiptera</taxon>
        <taxon>Auchenorrhyncha</taxon>
        <taxon>Membracoidea</taxon>
        <taxon>Cicadellidae</taxon>
        <taxon>Cicadellinae</taxon>
        <taxon>Proconiini</taxon>
        <taxon>Cuerna</taxon>
    </lineage>
</organism>
<accession>A0A1B6GDT7</accession>
<evidence type="ECO:0000256" key="3">
    <source>
        <dbReference type="ARBA" id="ARBA00022833"/>
    </source>
</evidence>
<dbReference type="AlphaFoldDB" id="A0A1B6GDT7"/>
<protein>
    <recommendedName>
        <fullName evidence="6">RING-type domain-containing protein</fullName>
    </recommendedName>
</protein>
<dbReference type="EMBL" id="GECZ01009199">
    <property type="protein sequence ID" value="JAS60570.1"/>
    <property type="molecule type" value="Transcribed_RNA"/>
</dbReference>
<feature type="region of interest" description="Disordered" evidence="4">
    <location>
        <begin position="119"/>
        <end position="144"/>
    </location>
</feature>
<dbReference type="Gene3D" id="3.30.40.10">
    <property type="entry name" value="Zinc/RING finger domain, C3HC4 (zinc finger)"/>
    <property type="match status" value="1"/>
</dbReference>
<reference evidence="5" key="1">
    <citation type="submission" date="2015-11" db="EMBL/GenBank/DDBJ databases">
        <title>De novo transcriptome assembly of four potential Pierce s Disease insect vectors from Arizona vineyards.</title>
        <authorList>
            <person name="Tassone E.E."/>
        </authorList>
    </citation>
    <scope>NUCLEOTIDE SEQUENCE</scope>
</reference>
<keyword evidence="2" id="KW-0863">Zinc-finger</keyword>
<name>A0A1B6GDT7_9HEMI</name>
<gene>
    <name evidence="5" type="ORF">g.25261</name>
</gene>
<feature type="region of interest" description="Disordered" evidence="4">
    <location>
        <begin position="41"/>
        <end position="78"/>
    </location>
</feature>
<proteinExistence type="predicted"/>
<keyword evidence="3" id="KW-0862">Zinc</keyword>
<evidence type="ECO:0000256" key="2">
    <source>
        <dbReference type="ARBA" id="ARBA00022771"/>
    </source>
</evidence>
<keyword evidence="1" id="KW-0479">Metal-binding</keyword>
<sequence length="284" mass="31955">MLSVASSSGIRKRRHEFDQGSSSGIKLPRAEFYFVLESESDITSSEEDKESVSSIQNKSTDFAKDTSDTSSKTSRYESDFESLAGVEYEVMSLSDHQPENPFSSYSTGTESIGWREPLGEASESEAQSMWADDSSATSDLPTRPAQPQLPLRSCVKCKAQTNVLQYCHSCYKVRKDFFPPRPKRCKKKKGVKPPFKREPLNLTTVERKDDLWMESSSSQELIPTSSGEGLCNICFKNPKNGAFLHCRWVHIYSCYECSLKVWCTNKCCPLCKSKIRQVLKVAVA</sequence>
<dbReference type="GO" id="GO:0008270">
    <property type="term" value="F:zinc ion binding"/>
    <property type="evidence" value="ECO:0007669"/>
    <property type="project" value="UniProtKB-KW"/>
</dbReference>
<dbReference type="Pfam" id="PF13920">
    <property type="entry name" value="zf-C3HC4_3"/>
    <property type="match status" value="1"/>
</dbReference>
<dbReference type="GO" id="GO:0016567">
    <property type="term" value="P:protein ubiquitination"/>
    <property type="evidence" value="ECO:0007669"/>
    <property type="project" value="TreeGrafter"/>
</dbReference>